<comment type="caution">
    <text evidence="4">The sequence shown here is derived from an EMBL/GenBank/DDBJ whole genome shotgun (WGS) entry which is preliminary data.</text>
</comment>
<evidence type="ECO:0000256" key="2">
    <source>
        <dbReference type="ARBA" id="ARBA00023157"/>
    </source>
</evidence>
<dbReference type="Pfam" id="PF00197">
    <property type="entry name" value="Kunitz_legume"/>
    <property type="match status" value="1"/>
</dbReference>
<dbReference type="SUPFAM" id="SSF50386">
    <property type="entry name" value="STI-like"/>
    <property type="match status" value="1"/>
</dbReference>
<evidence type="ECO:0000256" key="1">
    <source>
        <dbReference type="ARBA" id="ARBA00005440"/>
    </source>
</evidence>
<organism evidence="4 5">
    <name type="scientific">Rhynchospora breviuscula</name>
    <dbReference type="NCBI Taxonomy" id="2022672"/>
    <lineage>
        <taxon>Eukaryota</taxon>
        <taxon>Viridiplantae</taxon>
        <taxon>Streptophyta</taxon>
        <taxon>Embryophyta</taxon>
        <taxon>Tracheophyta</taxon>
        <taxon>Spermatophyta</taxon>
        <taxon>Magnoliopsida</taxon>
        <taxon>Liliopsida</taxon>
        <taxon>Poales</taxon>
        <taxon>Cyperaceae</taxon>
        <taxon>Cyperoideae</taxon>
        <taxon>Rhynchosporeae</taxon>
        <taxon>Rhynchospora</taxon>
    </lineage>
</organism>
<dbReference type="SMART" id="SM00452">
    <property type="entry name" value="STI"/>
    <property type="match status" value="1"/>
</dbReference>
<name>A0A9Q0HHR8_9POAL</name>
<dbReference type="PANTHER" id="PTHR33107">
    <property type="entry name" value="KUNITZ TRYPSIN INHIBITOR 2"/>
    <property type="match status" value="1"/>
</dbReference>
<dbReference type="InterPro" id="IPR011065">
    <property type="entry name" value="Kunitz_inhibitor_STI-like_sf"/>
</dbReference>
<dbReference type="GO" id="GO:0004866">
    <property type="term" value="F:endopeptidase inhibitor activity"/>
    <property type="evidence" value="ECO:0007669"/>
    <property type="project" value="InterPro"/>
</dbReference>
<proteinExistence type="inferred from homology"/>
<comment type="similarity">
    <text evidence="1">Belongs to the protease inhibitor I3 (leguminous Kunitz-type inhibitor) family.</text>
</comment>
<dbReference type="OrthoDB" id="591596at2759"/>
<reference evidence="4" key="1">
    <citation type="journal article" date="2022" name="Cell">
        <title>Repeat-based holocentromeres influence genome architecture and karyotype evolution.</title>
        <authorList>
            <person name="Hofstatter P.G."/>
            <person name="Thangavel G."/>
            <person name="Lux T."/>
            <person name="Neumann P."/>
            <person name="Vondrak T."/>
            <person name="Novak P."/>
            <person name="Zhang M."/>
            <person name="Costa L."/>
            <person name="Castellani M."/>
            <person name="Scott A."/>
            <person name="Toegelov H."/>
            <person name="Fuchs J."/>
            <person name="Mata-Sucre Y."/>
            <person name="Dias Y."/>
            <person name="Vanzela A.L.L."/>
            <person name="Huettel B."/>
            <person name="Almeida C.C.S."/>
            <person name="Simkova H."/>
            <person name="Souza G."/>
            <person name="Pedrosa-Harand A."/>
            <person name="Macas J."/>
            <person name="Mayer K.F.X."/>
            <person name="Houben A."/>
            <person name="Marques A."/>
        </authorList>
    </citation>
    <scope>NUCLEOTIDE SEQUENCE</scope>
    <source>
        <strain evidence="4">RhyBre1mFocal</strain>
    </source>
</reference>
<protein>
    <submittedName>
        <fullName evidence="4">Uncharacterized protein</fullName>
    </submittedName>
</protein>
<keyword evidence="2" id="KW-1015">Disulfide bond</keyword>
<keyword evidence="5" id="KW-1185">Reference proteome</keyword>
<dbReference type="PRINTS" id="PR00291">
    <property type="entry name" value="KUNITZINHBTR"/>
</dbReference>
<dbReference type="InterPro" id="IPR002160">
    <property type="entry name" value="Prot_inh_Kunz-lg"/>
</dbReference>
<dbReference type="PROSITE" id="PS00283">
    <property type="entry name" value="SOYBEAN_KUNITZ"/>
    <property type="match status" value="1"/>
</dbReference>
<dbReference type="CDD" id="cd23375">
    <property type="entry name" value="beta-trefoil_STI_VvMLP-like"/>
    <property type="match status" value="1"/>
</dbReference>
<dbReference type="PANTHER" id="PTHR33107:SF81">
    <property type="entry name" value="TRYPSIN INHIBITOR A"/>
    <property type="match status" value="1"/>
</dbReference>
<feature type="chain" id="PRO_5040284409" evidence="3">
    <location>
        <begin position="21"/>
        <end position="205"/>
    </location>
</feature>
<evidence type="ECO:0000313" key="4">
    <source>
        <dbReference type="EMBL" id="KAJ1686864.1"/>
    </source>
</evidence>
<dbReference type="Proteomes" id="UP001151287">
    <property type="component" value="Unassembled WGS sequence"/>
</dbReference>
<keyword evidence="3" id="KW-0732">Signal</keyword>
<evidence type="ECO:0000313" key="5">
    <source>
        <dbReference type="Proteomes" id="UP001151287"/>
    </source>
</evidence>
<feature type="signal peptide" evidence="3">
    <location>
        <begin position="1"/>
        <end position="20"/>
    </location>
</feature>
<accession>A0A9Q0HHR8</accession>
<dbReference type="AlphaFoldDB" id="A0A9Q0HHR8"/>
<sequence>MKLPILTISLIVTFIPFSLLSNTATSTPVYDIDGEPLTPGSGYYILPLIRGNGGGVKNYWNGSCPYFVAQANSEVDRGRPVQFYPVNPDEETIPLSTDLNIEFYDLITVCIQQYVWQLGDPVADSGLRYITAGGVLENPGDETVNRWFKIETHPDGDYKLVYCPTVCETSRPVCGDIGVLSQGGTRFLGLSDKPFRVFFARKLDD</sequence>
<dbReference type="Gene3D" id="2.80.10.50">
    <property type="match status" value="1"/>
</dbReference>
<dbReference type="EMBL" id="JAMQYH010000005">
    <property type="protein sequence ID" value="KAJ1686864.1"/>
    <property type="molecule type" value="Genomic_DNA"/>
</dbReference>
<gene>
    <name evidence="4" type="ORF">LUZ63_018254</name>
</gene>
<evidence type="ECO:0000256" key="3">
    <source>
        <dbReference type="SAM" id="SignalP"/>
    </source>
</evidence>